<evidence type="ECO:0000259" key="1">
    <source>
        <dbReference type="Pfam" id="PF00144"/>
    </source>
</evidence>
<protein>
    <submittedName>
        <fullName evidence="2">Beta-lactamase</fullName>
    </submittedName>
</protein>
<dbReference type="Pfam" id="PF00144">
    <property type="entry name" value="Beta-lactamase"/>
    <property type="match status" value="1"/>
</dbReference>
<dbReference type="Proteomes" id="UP000001401">
    <property type="component" value="Chromosome"/>
</dbReference>
<dbReference type="InterPro" id="IPR050491">
    <property type="entry name" value="AmpC-like"/>
</dbReference>
<dbReference type="SUPFAM" id="SSF56601">
    <property type="entry name" value="beta-lactamase/transpeptidase-like"/>
    <property type="match status" value="1"/>
</dbReference>
<dbReference type="InterPro" id="IPR012338">
    <property type="entry name" value="Beta-lactam/transpept-like"/>
</dbReference>
<evidence type="ECO:0000313" key="2">
    <source>
        <dbReference type="EMBL" id="ADU29453.1"/>
    </source>
</evidence>
<dbReference type="RefSeq" id="WP_013487794.1">
    <property type="nucleotide sequence ID" value="NC_014829.1"/>
</dbReference>
<dbReference type="PANTHER" id="PTHR46825:SF9">
    <property type="entry name" value="BETA-LACTAMASE-RELATED DOMAIN-CONTAINING PROTEIN"/>
    <property type="match status" value="1"/>
</dbReference>
<accession>E6TRT0</accession>
<name>E6TRT0_EVAC2</name>
<keyword evidence="3" id="KW-1185">Reference proteome</keyword>
<dbReference type="MEROPS" id="S12.008"/>
<sequence length="447" mass="50323">MNTTILKEEGLIINWQPFEFFLHEKMKQENIPGVAVAASINGEIIYSKGFGYRNVNKKEKVTPSTIFGVASVTKSFTALAIMLLEEEGKLSATDSVVKHLPELMIPGVEDMADIKIYHLLSHTTGLAPLERREDFNQIKDHITYLTHEHELLGKPGDYFSYCNDSFILLGAIIERITGKLFRRHLTEVLLNRIGMYRTTMSLEEVAKYEDVSTPYIWNKDQECLEEQAWPTLGNYEVGGGIRSNALDLLKYGEIYTMNKPAIIAQETIRKMWSDPFPVTEDSYYGYGFKVTPNYCGENMTLVEHGGGQPGVSSNFGFVPEKGIVVTVLCNVSNVSADDIWLQAMNTVLALPLEQKRIAYTITEVSPQKAKRYIGSYHSNEGNTASIIIEDDQLKLKSNGEKYILKGCTERENTFIIETTGKTISFFLDDKDEAWAVLLGSRMLTKKG</sequence>
<dbReference type="PANTHER" id="PTHR46825">
    <property type="entry name" value="D-ALANYL-D-ALANINE-CARBOXYPEPTIDASE/ENDOPEPTIDASE AMPH"/>
    <property type="match status" value="1"/>
</dbReference>
<dbReference type="HOGENOM" id="CLU_020027_0_4_9"/>
<dbReference type="STRING" id="649639.Bcell_1188"/>
<evidence type="ECO:0000313" key="3">
    <source>
        <dbReference type="Proteomes" id="UP000001401"/>
    </source>
</evidence>
<dbReference type="InterPro" id="IPR001466">
    <property type="entry name" value="Beta-lactam-related"/>
</dbReference>
<feature type="domain" description="Beta-lactamase-related" evidence="1">
    <location>
        <begin position="23"/>
        <end position="333"/>
    </location>
</feature>
<dbReference type="AlphaFoldDB" id="E6TRT0"/>
<dbReference type="KEGG" id="bco:Bcell_1188"/>
<dbReference type="EMBL" id="CP002394">
    <property type="protein sequence ID" value="ADU29453.1"/>
    <property type="molecule type" value="Genomic_DNA"/>
</dbReference>
<dbReference type="Gene3D" id="3.40.710.10">
    <property type="entry name" value="DD-peptidase/beta-lactamase superfamily"/>
    <property type="match status" value="1"/>
</dbReference>
<dbReference type="eggNOG" id="COG1680">
    <property type="taxonomic scope" value="Bacteria"/>
</dbReference>
<proteinExistence type="predicted"/>
<reference evidence="2 3" key="1">
    <citation type="submission" date="2010-12" db="EMBL/GenBank/DDBJ databases">
        <title>Complete sequence of Bacillus cellulosilyticus DSM 2522.</title>
        <authorList>
            <consortium name="US DOE Joint Genome Institute"/>
            <person name="Lucas S."/>
            <person name="Copeland A."/>
            <person name="Lapidus A."/>
            <person name="Cheng J.-F."/>
            <person name="Bruce D."/>
            <person name="Goodwin L."/>
            <person name="Pitluck S."/>
            <person name="Chertkov O."/>
            <person name="Detter J.C."/>
            <person name="Han C."/>
            <person name="Tapia R."/>
            <person name="Land M."/>
            <person name="Hauser L."/>
            <person name="Jeffries C."/>
            <person name="Kyrpides N."/>
            <person name="Ivanova N."/>
            <person name="Mikhailova N."/>
            <person name="Brumm P."/>
            <person name="Mead D."/>
            <person name="Woyke T."/>
        </authorList>
    </citation>
    <scope>NUCLEOTIDE SEQUENCE [LARGE SCALE GENOMIC DNA]</scope>
    <source>
        <strain evidence="3">ATCC 21833 / DSM 2522 / FERM P-1141 / JCM 9156 / N-4</strain>
    </source>
</reference>
<gene>
    <name evidence="2" type="ordered locus">Bcell_1188</name>
</gene>
<organism evidence="2 3">
    <name type="scientific">Evansella cellulosilytica (strain ATCC 21833 / DSM 2522 / FERM P-1141 / JCM 9156 / N-4)</name>
    <name type="common">Bacillus cellulosilyticus</name>
    <dbReference type="NCBI Taxonomy" id="649639"/>
    <lineage>
        <taxon>Bacteria</taxon>
        <taxon>Bacillati</taxon>
        <taxon>Bacillota</taxon>
        <taxon>Bacilli</taxon>
        <taxon>Bacillales</taxon>
        <taxon>Bacillaceae</taxon>
        <taxon>Evansella</taxon>
    </lineage>
</organism>